<keyword evidence="12" id="KW-0902">Two-component regulatory system</keyword>
<keyword evidence="11 17" id="KW-1133">Transmembrane helix</keyword>
<dbReference type="InterPro" id="IPR004358">
    <property type="entry name" value="Sig_transdc_His_kin-like_C"/>
</dbReference>
<evidence type="ECO:0000256" key="12">
    <source>
        <dbReference type="ARBA" id="ARBA00023012"/>
    </source>
</evidence>
<evidence type="ECO:0000256" key="5">
    <source>
        <dbReference type="ARBA" id="ARBA00022553"/>
    </source>
</evidence>
<dbReference type="GO" id="GO:0005886">
    <property type="term" value="C:plasma membrane"/>
    <property type="evidence" value="ECO:0007669"/>
    <property type="project" value="UniProtKB-SubCell"/>
</dbReference>
<evidence type="ECO:0000313" key="20">
    <source>
        <dbReference type="EMBL" id="AZS13921.1"/>
    </source>
</evidence>
<gene>
    <name evidence="20" type="ORF">EI981_05285</name>
</gene>
<keyword evidence="10" id="KW-0067">ATP-binding</keyword>
<dbReference type="SMART" id="SM00387">
    <property type="entry name" value="HATPase_c"/>
    <property type="match status" value="1"/>
</dbReference>
<dbReference type="PROSITE" id="PS50109">
    <property type="entry name" value="HIS_KIN"/>
    <property type="match status" value="1"/>
</dbReference>
<evidence type="ECO:0000256" key="7">
    <source>
        <dbReference type="ARBA" id="ARBA00022692"/>
    </source>
</evidence>
<dbReference type="EC" id="2.7.13.3" evidence="3"/>
<comment type="function">
    <text evidence="15">Member of the two-component regulatory system HssS/HssR involved in intracellular heme homeostasis and tempering of staphylococcal virulence. HssS functions as a heme sensor histidine kinase which is autophosphorylated at a histidine residue and transfers its phosphate group to an aspartate residue of HssR. HssR/HssS activates the expression of hrtAB, an efflux pump, in response to extracellular heme, hemin, hemoglobin or blood.</text>
</comment>
<dbReference type="Gene3D" id="3.30.565.10">
    <property type="entry name" value="Histidine kinase-like ATPase, C-terminal domain"/>
    <property type="match status" value="1"/>
</dbReference>
<keyword evidence="6" id="KW-0808">Transferase</keyword>
<feature type="domain" description="HAMP" evidence="19">
    <location>
        <begin position="185"/>
        <end position="237"/>
    </location>
</feature>
<evidence type="ECO:0000259" key="19">
    <source>
        <dbReference type="PROSITE" id="PS50885"/>
    </source>
</evidence>
<dbReference type="CDD" id="cd00075">
    <property type="entry name" value="HATPase"/>
    <property type="match status" value="1"/>
</dbReference>
<evidence type="ECO:0000256" key="13">
    <source>
        <dbReference type="ARBA" id="ARBA00023026"/>
    </source>
</evidence>
<dbReference type="InterPro" id="IPR050398">
    <property type="entry name" value="HssS/ArlS-like"/>
</dbReference>
<sequence length="459" mass="52593">MRSLYIRILFTSILVILVSSITAFIASNIYYQHKLKPYNDQKISKMAEQIQAFYETNREVNLSDYLEHISDLGYQIYIVNEQGSGYFYGGSFRGTELDQQVIKSVIGGQVYHGIADFPPGLFITGFFDNDLKNSIGVPLKTAEDSFALFIRPNVEVQFGELRNFFAIILVLTIAMSILLFVFNTRWVVHPIIKLTEATKMLAQGKYNIKLDLKRKDEIGELANRFTHMTRSLEQLEEMRQEFVSNVSHEMQSPLASIQGFSHTLLHADLPEEQRRHYLSIIEDESKRMSQLSKQLLMLASLDKEEAILEKSSFDVGDQIRQVLFMTEWSWREKELAIDMDLPSIMVYADSRLMQQVWINLLTNSIKYTEEGGTIFVRLKQQDDLCVVEVEDTGIGIAAEDISNIFQRFYRADKTRSREEGSSGLGLAITNRIITMHGGRIEVESELGKGSVFRVILPMK</sequence>
<evidence type="ECO:0000256" key="6">
    <source>
        <dbReference type="ARBA" id="ARBA00022679"/>
    </source>
</evidence>
<keyword evidence="4" id="KW-1003">Cell membrane</keyword>
<comment type="catalytic activity">
    <reaction evidence="1">
        <text>ATP + protein L-histidine = ADP + protein N-phospho-L-histidine.</text>
        <dbReference type="EC" id="2.7.13.3"/>
    </reaction>
</comment>
<keyword evidence="9" id="KW-0418">Kinase</keyword>
<dbReference type="InterPro" id="IPR003661">
    <property type="entry name" value="HisK_dim/P_dom"/>
</dbReference>
<evidence type="ECO:0000256" key="17">
    <source>
        <dbReference type="SAM" id="Phobius"/>
    </source>
</evidence>
<dbReference type="Pfam" id="PF02518">
    <property type="entry name" value="HATPase_c"/>
    <property type="match status" value="1"/>
</dbReference>
<evidence type="ECO:0000256" key="2">
    <source>
        <dbReference type="ARBA" id="ARBA00004651"/>
    </source>
</evidence>
<proteinExistence type="predicted"/>
<dbReference type="InterPro" id="IPR036890">
    <property type="entry name" value="HATPase_C_sf"/>
</dbReference>
<dbReference type="PANTHER" id="PTHR45528">
    <property type="entry name" value="SENSOR HISTIDINE KINASE CPXA"/>
    <property type="match status" value="1"/>
</dbReference>
<dbReference type="Proteomes" id="UP000270678">
    <property type="component" value="Chromosome"/>
</dbReference>
<comment type="subcellular location">
    <subcellularLocation>
        <location evidence="2">Cell membrane</location>
        <topology evidence="2">Multi-pass membrane protein</topology>
    </subcellularLocation>
</comment>
<evidence type="ECO:0000256" key="1">
    <source>
        <dbReference type="ARBA" id="ARBA00000085"/>
    </source>
</evidence>
<dbReference type="InterPro" id="IPR036097">
    <property type="entry name" value="HisK_dim/P_sf"/>
</dbReference>
<feature type="transmembrane region" description="Helical" evidence="17">
    <location>
        <begin position="6"/>
        <end position="31"/>
    </location>
</feature>
<dbReference type="PROSITE" id="PS50885">
    <property type="entry name" value="HAMP"/>
    <property type="match status" value="1"/>
</dbReference>
<feature type="domain" description="Histidine kinase" evidence="18">
    <location>
        <begin position="245"/>
        <end position="459"/>
    </location>
</feature>
<evidence type="ECO:0000259" key="18">
    <source>
        <dbReference type="PROSITE" id="PS50109"/>
    </source>
</evidence>
<evidence type="ECO:0000256" key="16">
    <source>
        <dbReference type="ARBA" id="ARBA00040841"/>
    </source>
</evidence>
<evidence type="ECO:0000313" key="21">
    <source>
        <dbReference type="Proteomes" id="UP000270678"/>
    </source>
</evidence>
<keyword evidence="5" id="KW-0597">Phosphoprotein</keyword>
<evidence type="ECO:0000256" key="3">
    <source>
        <dbReference type="ARBA" id="ARBA00012438"/>
    </source>
</evidence>
<dbReference type="PRINTS" id="PR00344">
    <property type="entry name" value="BCTRLSENSOR"/>
</dbReference>
<dbReference type="CDD" id="cd06225">
    <property type="entry name" value="HAMP"/>
    <property type="match status" value="1"/>
</dbReference>
<reference evidence="21" key="1">
    <citation type="submission" date="2018-12" db="EMBL/GenBank/DDBJ databases">
        <title>Complete genome sequence of Paenibacillus sp. MBLB1234.</title>
        <authorList>
            <person name="Nam Y.-D."/>
            <person name="Kang J."/>
            <person name="Chung W.-H."/>
            <person name="Park Y.S."/>
        </authorList>
    </citation>
    <scope>NUCLEOTIDE SEQUENCE [LARGE SCALE GENOMIC DNA]</scope>
    <source>
        <strain evidence="21">MBLB1234</strain>
    </source>
</reference>
<accession>A0A3S9UUJ5</accession>
<keyword evidence="8" id="KW-0547">Nucleotide-binding</keyword>
<keyword evidence="14 17" id="KW-0472">Membrane</keyword>
<dbReference type="AlphaFoldDB" id="A0A3S9UUJ5"/>
<dbReference type="Pfam" id="PF00512">
    <property type="entry name" value="HisKA"/>
    <property type="match status" value="1"/>
</dbReference>
<dbReference type="Gene3D" id="1.10.287.130">
    <property type="match status" value="1"/>
</dbReference>
<dbReference type="SUPFAM" id="SSF47384">
    <property type="entry name" value="Homodimeric domain of signal transducing histidine kinase"/>
    <property type="match status" value="1"/>
</dbReference>
<evidence type="ECO:0000256" key="15">
    <source>
        <dbReference type="ARBA" id="ARBA00037219"/>
    </source>
</evidence>
<protein>
    <recommendedName>
        <fullName evidence="16">Heme sensor protein HssS</fullName>
        <ecNumber evidence="3">2.7.13.3</ecNumber>
    </recommendedName>
</protein>
<feature type="transmembrane region" description="Helical" evidence="17">
    <location>
        <begin position="164"/>
        <end position="182"/>
    </location>
</feature>
<dbReference type="FunFam" id="1.10.287.130:FF:000001">
    <property type="entry name" value="Two-component sensor histidine kinase"/>
    <property type="match status" value="1"/>
</dbReference>
<dbReference type="CDD" id="cd00082">
    <property type="entry name" value="HisKA"/>
    <property type="match status" value="1"/>
</dbReference>
<dbReference type="Gene3D" id="6.10.340.10">
    <property type="match status" value="1"/>
</dbReference>
<evidence type="ECO:0000256" key="11">
    <source>
        <dbReference type="ARBA" id="ARBA00022989"/>
    </source>
</evidence>
<organism evidence="20 21">
    <name type="scientific">Paenibacillus lutimineralis</name>
    <dbReference type="NCBI Taxonomy" id="2707005"/>
    <lineage>
        <taxon>Bacteria</taxon>
        <taxon>Bacillati</taxon>
        <taxon>Bacillota</taxon>
        <taxon>Bacilli</taxon>
        <taxon>Bacillales</taxon>
        <taxon>Paenibacillaceae</taxon>
        <taxon>Paenibacillus</taxon>
    </lineage>
</organism>
<name>A0A3S9UUJ5_9BACL</name>
<keyword evidence="13" id="KW-0843">Virulence</keyword>
<dbReference type="InterPro" id="IPR005467">
    <property type="entry name" value="His_kinase_dom"/>
</dbReference>
<dbReference type="PANTHER" id="PTHR45528:SF11">
    <property type="entry name" value="HISTIDINE KINASE"/>
    <property type="match status" value="1"/>
</dbReference>
<dbReference type="Pfam" id="PF00672">
    <property type="entry name" value="HAMP"/>
    <property type="match status" value="1"/>
</dbReference>
<dbReference type="FunFam" id="3.30.565.10:FF:000006">
    <property type="entry name" value="Sensor histidine kinase WalK"/>
    <property type="match status" value="1"/>
</dbReference>
<evidence type="ECO:0000256" key="4">
    <source>
        <dbReference type="ARBA" id="ARBA00022475"/>
    </source>
</evidence>
<dbReference type="OrthoDB" id="9813151at2"/>
<keyword evidence="21" id="KW-1185">Reference proteome</keyword>
<keyword evidence="7 17" id="KW-0812">Transmembrane</keyword>
<dbReference type="InterPro" id="IPR003594">
    <property type="entry name" value="HATPase_dom"/>
</dbReference>
<dbReference type="SUPFAM" id="SSF158472">
    <property type="entry name" value="HAMP domain-like"/>
    <property type="match status" value="1"/>
</dbReference>
<dbReference type="KEGG" id="plut:EI981_05285"/>
<dbReference type="SUPFAM" id="SSF55874">
    <property type="entry name" value="ATPase domain of HSP90 chaperone/DNA topoisomerase II/histidine kinase"/>
    <property type="match status" value="1"/>
</dbReference>
<evidence type="ECO:0000256" key="14">
    <source>
        <dbReference type="ARBA" id="ARBA00023136"/>
    </source>
</evidence>
<dbReference type="SMART" id="SM00388">
    <property type="entry name" value="HisKA"/>
    <property type="match status" value="1"/>
</dbReference>
<dbReference type="GO" id="GO:0005524">
    <property type="term" value="F:ATP binding"/>
    <property type="evidence" value="ECO:0007669"/>
    <property type="project" value="UniProtKB-KW"/>
</dbReference>
<dbReference type="GO" id="GO:0000155">
    <property type="term" value="F:phosphorelay sensor kinase activity"/>
    <property type="evidence" value="ECO:0007669"/>
    <property type="project" value="InterPro"/>
</dbReference>
<dbReference type="RefSeq" id="WP_126996074.1">
    <property type="nucleotide sequence ID" value="NZ_CP034346.1"/>
</dbReference>
<evidence type="ECO:0000256" key="9">
    <source>
        <dbReference type="ARBA" id="ARBA00022777"/>
    </source>
</evidence>
<evidence type="ECO:0000256" key="10">
    <source>
        <dbReference type="ARBA" id="ARBA00022840"/>
    </source>
</evidence>
<dbReference type="EMBL" id="CP034346">
    <property type="protein sequence ID" value="AZS13921.1"/>
    <property type="molecule type" value="Genomic_DNA"/>
</dbReference>
<dbReference type="InterPro" id="IPR003660">
    <property type="entry name" value="HAMP_dom"/>
</dbReference>
<dbReference type="SMART" id="SM00304">
    <property type="entry name" value="HAMP"/>
    <property type="match status" value="1"/>
</dbReference>
<evidence type="ECO:0000256" key="8">
    <source>
        <dbReference type="ARBA" id="ARBA00022741"/>
    </source>
</evidence>